<feature type="domain" description="DUF4236" evidence="2">
    <location>
        <begin position="3"/>
        <end position="54"/>
    </location>
</feature>
<keyword evidence="1" id="KW-0812">Transmembrane</keyword>
<comment type="caution">
    <text evidence="3">The sequence shown here is derived from an EMBL/GenBank/DDBJ whole genome shotgun (WGS) entry which is preliminary data.</text>
</comment>
<keyword evidence="1" id="KW-0472">Membrane</keyword>
<evidence type="ECO:0000259" key="2">
    <source>
        <dbReference type="Pfam" id="PF14020"/>
    </source>
</evidence>
<feature type="transmembrane region" description="Helical" evidence="1">
    <location>
        <begin position="132"/>
        <end position="150"/>
    </location>
</feature>
<evidence type="ECO:0000313" key="4">
    <source>
        <dbReference type="Proteomes" id="UP000644441"/>
    </source>
</evidence>
<keyword evidence="1" id="KW-1133">Transmembrane helix</keyword>
<organism evidence="3 4">
    <name type="scientific">Alloalcanivorax venustensis ISO4</name>
    <dbReference type="NCBI Taxonomy" id="1177184"/>
    <lineage>
        <taxon>Bacteria</taxon>
        <taxon>Pseudomonadati</taxon>
        <taxon>Pseudomonadota</taxon>
        <taxon>Gammaproteobacteria</taxon>
        <taxon>Oceanospirillales</taxon>
        <taxon>Alcanivoracaceae</taxon>
        <taxon>Alloalcanivorax</taxon>
    </lineage>
</organism>
<evidence type="ECO:0000256" key="1">
    <source>
        <dbReference type="SAM" id="Phobius"/>
    </source>
</evidence>
<dbReference type="Pfam" id="PF14020">
    <property type="entry name" value="DUF4236"/>
    <property type="match status" value="1"/>
</dbReference>
<dbReference type="Proteomes" id="UP000644441">
    <property type="component" value="Unassembled WGS sequence"/>
</dbReference>
<dbReference type="RefSeq" id="WP_194856487.1">
    <property type="nucleotide sequence ID" value="NZ_ARXR01000025.1"/>
</dbReference>
<dbReference type="InterPro" id="IPR025330">
    <property type="entry name" value="DUF4236"/>
</dbReference>
<gene>
    <name evidence="3" type="ORF">ISO4_02523</name>
</gene>
<feature type="transmembrane region" description="Helical" evidence="1">
    <location>
        <begin position="109"/>
        <end position="126"/>
    </location>
</feature>
<accession>A0ABS0AIF5</accession>
<evidence type="ECO:0000313" key="3">
    <source>
        <dbReference type="EMBL" id="MBF5053921.1"/>
    </source>
</evidence>
<protein>
    <submittedName>
        <fullName evidence="3">Membrane-anchored nucleotide-binding enzyme</fullName>
    </submittedName>
</protein>
<reference evidence="3 4" key="1">
    <citation type="submission" date="2012-09" db="EMBL/GenBank/DDBJ databases">
        <title>Genome Sequence of alkane-degrading Bacterium Alcanivorax venustensis ISO4.</title>
        <authorList>
            <person name="Lai Q."/>
            <person name="Shao Z."/>
        </authorList>
    </citation>
    <scope>NUCLEOTIDE SEQUENCE [LARGE SCALE GENOMIC DNA]</scope>
    <source>
        <strain evidence="3 4">ISO4</strain>
    </source>
</reference>
<name>A0ABS0AIF5_9GAMM</name>
<keyword evidence="4" id="KW-1185">Reference proteome</keyword>
<dbReference type="EMBL" id="ARXR01000025">
    <property type="protein sequence ID" value="MBF5053921.1"/>
    <property type="molecule type" value="Genomic_DNA"/>
</dbReference>
<proteinExistence type="predicted"/>
<sequence length="361" mass="39399">MAWYLRKSVSVGPIRLNLSKSGVGASVGVTGFRIGMRPDGSSYVHAGRHGLYMREELGGRRGGNQPVPSQPVELPPTQKFDAVSTRDLTSPERQELIDRLNKSYKDFRLDYLVFVVAVVAFGVAWFNESQLGMAIAGGVGVVLGIAASIFESRRRTVKIFYDFEADDTSSFSKLVQAVNYLAECKRLWAYVDSRDLTSAHESKINAGASSLINREAAAVGTGTPPWVETNVTIPTLKARGVTAYFMPDCILVYDSSGVGCVEHASLSFSASKERFIEDGPVPSDSNVVDTTWKYANKRGGPDRRFKDNKEIPICLYGKLDLSTSAGLLCHLQTSKNDAPQSFSRQYSAYLRIIGIGRAAAT</sequence>